<dbReference type="AlphaFoldDB" id="A0A396K684"/>
<dbReference type="Proteomes" id="UP000265566">
    <property type="component" value="Chromosome 1"/>
</dbReference>
<accession>A0A396K684</accession>
<organism evidence="1 2">
    <name type="scientific">Medicago truncatula</name>
    <name type="common">Barrel medic</name>
    <name type="synonym">Medicago tribuloides</name>
    <dbReference type="NCBI Taxonomy" id="3880"/>
    <lineage>
        <taxon>Eukaryota</taxon>
        <taxon>Viridiplantae</taxon>
        <taxon>Streptophyta</taxon>
        <taxon>Embryophyta</taxon>
        <taxon>Tracheophyta</taxon>
        <taxon>Spermatophyta</taxon>
        <taxon>Magnoliopsida</taxon>
        <taxon>eudicotyledons</taxon>
        <taxon>Gunneridae</taxon>
        <taxon>Pentapetalae</taxon>
        <taxon>rosids</taxon>
        <taxon>fabids</taxon>
        <taxon>Fabales</taxon>
        <taxon>Fabaceae</taxon>
        <taxon>Papilionoideae</taxon>
        <taxon>50 kb inversion clade</taxon>
        <taxon>NPAAA clade</taxon>
        <taxon>Hologalegina</taxon>
        <taxon>IRL clade</taxon>
        <taxon>Trifolieae</taxon>
        <taxon>Medicago</taxon>
    </lineage>
</organism>
<evidence type="ECO:0000313" key="2">
    <source>
        <dbReference type="Proteomes" id="UP000265566"/>
    </source>
</evidence>
<evidence type="ECO:0000313" key="1">
    <source>
        <dbReference type="EMBL" id="RHN81547.1"/>
    </source>
</evidence>
<gene>
    <name evidence="1" type="ORF">MtrunA17_Chr1g0200361</name>
</gene>
<reference evidence="2" key="1">
    <citation type="journal article" date="2018" name="Nat. Plants">
        <title>Whole-genome landscape of Medicago truncatula symbiotic genes.</title>
        <authorList>
            <person name="Pecrix Y."/>
            <person name="Staton S.E."/>
            <person name="Sallet E."/>
            <person name="Lelandais-Briere C."/>
            <person name="Moreau S."/>
            <person name="Carrere S."/>
            <person name="Blein T."/>
            <person name="Jardinaud M.F."/>
            <person name="Latrasse D."/>
            <person name="Zouine M."/>
            <person name="Zahm M."/>
            <person name="Kreplak J."/>
            <person name="Mayjonade B."/>
            <person name="Satge C."/>
            <person name="Perez M."/>
            <person name="Cauet S."/>
            <person name="Marande W."/>
            <person name="Chantry-Darmon C."/>
            <person name="Lopez-Roques C."/>
            <person name="Bouchez O."/>
            <person name="Berard A."/>
            <person name="Debelle F."/>
            <person name="Munos S."/>
            <person name="Bendahmane A."/>
            <person name="Berges H."/>
            <person name="Niebel A."/>
            <person name="Buitink J."/>
            <person name="Frugier F."/>
            <person name="Benhamed M."/>
            <person name="Crespi M."/>
            <person name="Gouzy J."/>
            <person name="Gamas P."/>
        </authorList>
    </citation>
    <scope>NUCLEOTIDE SEQUENCE [LARGE SCALE GENOMIC DNA]</scope>
    <source>
        <strain evidence="2">cv. Jemalong A17</strain>
    </source>
</reference>
<proteinExistence type="predicted"/>
<name>A0A396K684_MEDTR</name>
<comment type="caution">
    <text evidence="1">The sequence shown here is derived from an EMBL/GenBank/DDBJ whole genome shotgun (WGS) entry which is preliminary data.</text>
</comment>
<dbReference type="Gramene" id="rna5611">
    <property type="protein sequence ID" value="RHN81547.1"/>
    <property type="gene ID" value="gene5611"/>
</dbReference>
<sequence>MMSKRHILQSLSSCNFFLKAKIEYISNNKNISYSISYIKEEHKSRAKYCIKFLKHM</sequence>
<protein>
    <submittedName>
        <fullName evidence="1">Uncharacterized protein</fullName>
    </submittedName>
</protein>
<dbReference type="EMBL" id="PSQE01000001">
    <property type="protein sequence ID" value="RHN81547.1"/>
    <property type="molecule type" value="Genomic_DNA"/>
</dbReference>